<name>A0A2D0AHL1_9FLAO</name>
<evidence type="ECO:0000313" key="2">
    <source>
        <dbReference type="Proteomes" id="UP000198034"/>
    </source>
</evidence>
<accession>A0A2D0AHL1</accession>
<organism evidence="1 2">
    <name type="scientific">Flavobacterium columnare</name>
    <dbReference type="NCBI Taxonomy" id="996"/>
    <lineage>
        <taxon>Bacteria</taxon>
        <taxon>Pseudomonadati</taxon>
        <taxon>Bacteroidota</taxon>
        <taxon>Flavobacteriia</taxon>
        <taxon>Flavobacteriales</taxon>
        <taxon>Flavobacteriaceae</taxon>
        <taxon>Flavobacterium</taxon>
    </lineage>
</organism>
<gene>
    <name evidence="1" type="ORF">BWK62_11400</name>
</gene>
<dbReference type="AlphaFoldDB" id="A0A2D0AHL1"/>
<protein>
    <submittedName>
        <fullName evidence="1">Uncharacterized protein</fullName>
    </submittedName>
</protein>
<sequence length="794" mass="90820">MKNYTLRLKNTSEAELQRFDQFMLQILRENYERKKTEARNNILIGNHYAASIGINEVIAAIRKMPKTLHKPITILSLLNIQGQYVLEPNVQRKYIDSQGNEKSGLIFLKCNNFLSLNLIKPKGDVEFNTFHNTFQLNIYEAEDFGDKALQFSTESYELFELLVAELGYSPSDTFIQSVKQKYQDKFKEANNNPDKLDVLYETLPKITWNDISDDDLFTHLGLIVDSIYTPLINSILAGIGNTNEEQAILNILYAYKNRKDLYDKFNGSETALLVKIYDKLIGEEQKDLMLFLYKLVEENDSSKPTDTVYFDNSYYLFRNTHLKTKLNGTQIVINNYKENYVSTQQNNLQPTFQQLKNETADLTQKSYSPISYISNKSFKPLAKLNFGTKMNDDELLGDDKTFVLAIKLHNLAYGKANWDLFDIATDLLSLLSAAGMVRIIAARGVALTAKVIAGAAITKDVIHYTMLSQNTLQKWHDNGYGWLANLWMGISIGTDLLSLSLPDLSRIVKEGEGAINLVEEVEEASSIRKTFESAKAALKQKYSEFLEIKFQINKKRQKILEDLKITINEKTDNINNAIDTLFPPHNYSPRLVTVGVDFEVVQESKPIFQGPLEAAKKFVNKIEDSFKSGKNYLRRKKERFFKEDEIVIIRKDVLNTSGVKVGNHYQLIYHNKKAGKDYYIHLIGAQNEIVEIRRGENTINLFEIPVADRKVIKVEGNVKHGISKLEDDYVLSKGIKYDGGTVDCFKVLEPTIKKANSKISFKPYKKSNQLNKGEKEMDFSEINLENFNNLPTTK</sequence>
<dbReference type="Proteomes" id="UP000198034">
    <property type="component" value="Unassembled WGS sequence"/>
</dbReference>
<comment type="caution">
    <text evidence="1">The sequence shown here is derived from an EMBL/GenBank/DDBJ whole genome shotgun (WGS) entry which is preliminary data.</text>
</comment>
<evidence type="ECO:0000313" key="1">
    <source>
        <dbReference type="EMBL" id="OWP75667.1"/>
    </source>
</evidence>
<proteinExistence type="predicted"/>
<dbReference type="EMBL" id="MTCY01000037">
    <property type="protein sequence ID" value="OWP75667.1"/>
    <property type="molecule type" value="Genomic_DNA"/>
</dbReference>
<reference evidence="1 2" key="1">
    <citation type="journal article" date="2017" name="Infect. Genet. Evol.">
        <title>Comparative genome analysis of fish pathogen Flavobacterium columnare reveals extensive sequence diversity within the species.</title>
        <authorList>
            <person name="Kayansamruaj P."/>
            <person name="Dong H.T."/>
            <person name="Hirono I."/>
            <person name="Kondo H."/>
            <person name="Senapin S."/>
            <person name="Rodkhum C."/>
        </authorList>
    </citation>
    <scope>NUCLEOTIDE SEQUENCE [LARGE SCALE GENOMIC DNA]</scope>
    <source>
        <strain evidence="1 2">1214</strain>
    </source>
</reference>